<dbReference type="Pfam" id="PF13443">
    <property type="entry name" value="HTH_26"/>
    <property type="match status" value="1"/>
</dbReference>
<dbReference type="GO" id="GO:0003677">
    <property type="term" value="F:DNA binding"/>
    <property type="evidence" value="ECO:0007669"/>
    <property type="project" value="InterPro"/>
</dbReference>
<proteinExistence type="predicted"/>
<gene>
    <name evidence="2" type="ORF">A4G28_04105</name>
</gene>
<evidence type="ECO:0000259" key="1">
    <source>
        <dbReference type="PROSITE" id="PS50943"/>
    </source>
</evidence>
<evidence type="ECO:0000313" key="3">
    <source>
        <dbReference type="Proteomes" id="UP000077342"/>
    </source>
</evidence>
<organism evidence="2 3">
    <name type="scientific">Mycobacterium ostraviense</name>
    <dbReference type="NCBI Taxonomy" id="2738409"/>
    <lineage>
        <taxon>Bacteria</taxon>
        <taxon>Bacillati</taxon>
        <taxon>Actinomycetota</taxon>
        <taxon>Actinomycetes</taxon>
        <taxon>Mycobacteriales</taxon>
        <taxon>Mycobacteriaceae</taxon>
        <taxon>Mycobacterium</taxon>
    </lineage>
</organism>
<dbReference type="Gene3D" id="1.10.260.40">
    <property type="entry name" value="lambda repressor-like DNA-binding domains"/>
    <property type="match status" value="1"/>
</dbReference>
<evidence type="ECO:0000313" key="2">
    <source>
        <dbReference type="EMBL" id="KZS54783.1"/>
    </source>
</evidence>
<dbReference type="SUPFAM" id="SSF56024">
    <property type="entry name" value="Phospholipase D/nuclease"/>
    <property type="match status" value="1"/>
</dbReference>
<dbReference type="AlphaFoldDB" id="A0A163SZT5"/>
<dbReference type="EMBL" id="LWCI01000181">
    <property type="protein sequence ID" value="KZS54783.1"/>
    <property type="molecule type" value="Genomic_DNA"/>
</dbReference>
<accession>A0A163SZT5</accession>
<comment type="caution">
    <text evidence="2">The sequence shown here is derived from an EMBL/GenBank/DDBJ whole genome shotgun (WGS) entry which is preliminary data.</text>
</comment>
<dbReference type="Proteomes" id="UP000077342">
    <property type="component" value="Unassembled WGS sequence"/>
</dbReference>
<dbReference type="SUPFAM" id="SSF47413">
    <property type="entry name" value="lambda repressor-like DNA-binding domains"/>
    <property type="match status" value="1"/>
</dbReference>
<dbReference type="InterPro" id="IPR001387">
    <property type="entry name" value="Cro/C1-type_HTH"/>
</dbReference>
<name>A0A163SZT5_9MYCO</name>
<protein>
    <recommendedName>
        <fullName evidence="1">HTH cro/C1-type domain-containing protein</fullName>
    </recommendedName>
</protein>
<keyword evidence="3" id="KW-1185">Reference proteome</keyword>
<sequence length="255" mass="28106">MGNEDAPKPNRRLRDQMARKGLGVQELADLIAVDAKTVERWLSGETAPYPQNARRAAEVLDCDPADLWPDLFPIMTPPSAGTVAVSVYSSRADVPITVWKQLFEDAAEHLDILVYGGTFLFDGLPRFTKMLAAATERGVAVRFIIGDPECATVMQRGAEEGIGAALAARCRMTLTRLQRLSGTSGLEIRTHTTPLYTSMFRADDTLIANPHLYGAPASDNPAIVIKRDDAPDLWNDHRLAFERVWNTARPIQTHP</sequence>
<dbReference type="CDD" id="cd00138">
    <property type="entry name" value="PLDc_SF"/>
    <property type="match status" value="1"/>
</dbReference>
<dbReference type="SMART" id="SM00530">
    <property type="entry name" value="HTH_XRE"/>
    <property type="match status" value="1"/>
</dbReference>
<reference evidence="3" key="1">
    <citation type="submission" date="2016-04" db="EMBL/GenBank/DDBJ databases">
        <authorList>
            <person name="Strapagiel D."/>
            <person name="Borowka P."/>
            <person name="Marciniak B."/>
            <person name="Bakula Z."/>
            <person name="Van Ingen J."/>
            <person name="Safianowska A."/>
            <person name="Dziadek J."/>
            <person name="Jagielski T."/>
        </authorList>
    </citation>
    <scope>NUCLEOTIDE SEQUENCE [LARGE SCALE GENOMIC DNA]</scope>
    <source>
        <strain evidence="3">1010001458</strain>
    </source>
</reference>
<dbReference type="InterPro" id="IPR010982">
    <property type="entry name" value="Lambda_DNA-bd_dom_sf"/>
</dbReference>
<dbReference type="PROSITE" id="PS50943">
    <property type="entry name" value="HTH_CROC1"/>
    <property type="match status" value="1"/>
</dbReference>
<dbReference type="RefSeq" id="WP_267888325.1">
    <property type="nucleotide sequence ID" value="NZ_LWCI01000181.1"/>
</dbReference>
<dbReference type="CDD" id="cd00093">
    <property type="entry name" value="HTH_XRE"/>
    <property type="match status" value="1"/>
</dbReference>
<feature type="domain" description="HTH cro/C1-type" evidence="1">
    <location>
        <begin position="13"/>
        <end position="67"/>
    </location>
</feature>